<keyword evidence="1" id="KW-0812">Transmembrane</keyword>
<organism evidence="2 3">
    <name type="scientific">Rhodoplanes serenus</name>
    <dbReference type="NCBI Taxonomy" id="200615"/>
    <lineage>
        <taxon>Bacteria</taxon>
        <taxon>Pseudomonadati</taxon>
        <taxon>Pseudomonadota</taxon>
        <taxon>Alphaproteobacteria</taxon>
        <taxon>Hyphomicrobiales</taxon>
        <taxon>Nitrobacteraceae</taxon>
        <taxon>Rhodoplanes</taxon>
    </lineage>
</organism>
<dbReference type="EMBL" id="UWOC01000137">
    <property type="protein sequence ID" value="VCU08152.1"/>
    <property type="molecule type" value="Genomic_DNA"/>
</dbReference>
<dbReference type="AlphaFoldDB" id="A0A3S4AZK1"/>
<sequence>MGYFNEASLQERAAIAITAALTLLPLVVYVG</sequence>
<keyword evidence="1" id="KW-1133">Transmembrane helix</keyword>
<name>A0A3S4AZK1_9BRAD</name>
<proteinExistence type="predicted"/>
<gene>
    <name evidence="2" type="ORF">RHODGE_RHODGE_02012</name>
</gene>
<protein>
    <submittedName>
        <fullName evidence="2">Uncharacterized protein</fullName>
    </submittedName>
</protein>
<feature type="transmembrane region" description="Helical" evidence="1">
    <location>
        <begin position="12"/>
        <end position="30"/>
    </location>
</feature>
<evidence type="ECO:0000313" key="3">
    <source>
        <dbReference type="Proteomes" id="UP000289200"/>
    </source>
</evidence>
<accession>A0A3S4AZK1</accession>
<reference evidence="3" key="1">
    <citation type="submission" date="2018-10" db="EMBL/GenBank/DDBJ databases">
        <authorList>
            <person name="Peiro R."/>
            <person name="Begona"/>
            <person name="Cbmso G."/>
            <person name="Lopez M."/>
            <person name="Gonzalez S."/>
            <person name="Sacristan E."/>
            <person name="Castillo E."/>
        </authorList>
    </citation>
    <scope>NUCLEOTIDE SEQUENCE [LARGE SCALE GENOMIC DNA]</scope>
</reference>
<evidence type="ECO:0000256" key="1">
    <source>
        <dbReference type="SAM" id="Phobius"/>
    </source>
</evidence>
<dbReference type="Proteomes" id="UP000289200">
    <property type="component" value="Unassembled WGS sequence"/>
</dbReference>
<evidence type="ECO:0000313" key="2">
    <source>
        <dbReference type="EMBL" id="VCU08152.1"/>
    </source>
</evidence>
<comment type="caution">
    <text evidence="2">The sequence shown here is derived from an EMBL/GenBank/DDBJ whole genome shotgun (WGS) entry which is preliminary data.</text>
</comment>
<keyword evidence="3" id="KW-1185">Reference proteome</keyword>
<keyword evidence="1" id="KW-0472">Membrane</keyword>